<dbReference type="InterPro" id="IPR000994">
    <property type="entry name" value="Pept_M24"/>
</dbReference>
<dbReference type="InterPro" id="IPR036005">
    <property type="entry name" value="Creatinase/aminopeptidase-like"/>
</dbReference>
<dbReference type="SUPFAM" id="SSF55920">
    <property type="entry name" value="Creatinase/aminopeptidase"/>
    <property type="match status" value="1"/>
</dbReference>
<dbReference type="EMBL" id="BARS01010546">
    <property type="protein sequence ID" value="GAF94777.1"/>
    <property type="molecule type" value="Genomic_DNA"/>
</dbReference>
<dbReference type="Gene3D" id="3.90.230.10">
    <property type="entry name" value="Creatinase/methionine aminopeptidase superfamily"/>
    <property type="match status" value="1"/>
</dbReference>
<dbReference type="PANTHER" id="PTHR48480">
    <property type="match status" value="1"/>
</dbReference>
<comment type="caution">
    <text evidence="8">The sequence shown here is derived from an EMBL/GenBank/DDBJ whole genome shotgun (WGS) entry which is preliminary data.</text>
</comment>
<dbReference type="PANTHER" id="PTHR48480:SF2">
    <property type="entry name" value="PEPTIDASE D"/>
    <property type="match status" value="1"/>
</dbReference>
<evidence type="ECO:0000259" key="7">
    <source>
        <dbReference type="Pfam" id="PF00557"/>
    </source>
</evidence>
<keyword evidence="2" id="KW-0645">Protease</keyword>
<dbReference type="Pfam" id="PF00557">
    <property type="entry name" value="Peptidase_M24"/>
    <property type="match status" value="1"/>
</dbReference>
<evidence type="ECO:0000313" key="8">
    <source>
        <dbReference type="EMBL" id="GAF94777.1"/>
    </source>
</evidence>
<evidence type="ECO:0000256" key="4">
    <source>
        <dbReference type="ARBA" id="ARBA00022801"/>
    </source>
</evidence>
<evidence type="ECO:0000256" key="2">
    <source>
        <dbReference type="ARBA" id="ARBA00022670"/>
    </source>
</evidence>
<proteinExistence type="predicted"/>
<dbReference type="GO" id="GO:0008237">
    <property type="term" value="F:metallopeptidase activity"/>
    <property type="evidence" value="ECO:0007669"/>
    <property type="project" value="UniProtKB-KW"/>
</dbReference>
<feature type="non-terminal residue" evidence="8">
    <location>
        <position position="99"/>
    </location>
</feature>
<reference evidence="8" key="1">
    <citation type="journal article" date="2014" name="Front. Microbiol.">
        <title>High frequency of phylogenetically diverse reductive dehalogenase-homologous genes in deep subseafloor sedimentary metagenomes.</title>
        <authorList>
            <person name="Kawai M."/>
            <person name="Futagami T."/>
            <person name="Toyoda A."/>
            <person name="Takaki Y."/>
            <person name="Nishi S."/>
            <person name="Hori S."/>
            <person name="Arai W."/>
            <person name="Tsubouchi T."/>
            <person name="Morono Y."/>
            <person name="Uchiyama I."/>
            <person name="Ito T."/>
            <person name="Fujiyama A."/>
            <person name="Inagaki F."/>
            <person name="Takami H."/>
        </authorList>
    </citation>
    <scope>NUCLEOTIDE SEQUENCE</scope>
    <source>
        <strain evidence="8">Expedition CK06-06</strain>
    </source>
</reference>
<organism evidence="8">
    <name type="scientific">marine sediment metagenome</name>
    <dbReference type="NCBI Taxonomy" id="412755"/>
    <lineage>
        <taxon>unclassified sequences</taxon>
        <taxon>metagenomes</taxon>
        <taxon>ecological metagenomes</taxon>
    </lineage>
</organism>
<accession>X0U2Z9</accession>
<sequence>MMKGDIEEAVHAGAHTLFFQCGLGHMLGLDVHDMEGLGEDYVGYTDTIRRSPEFGWRSLRLGRALEAGFVITVEPGAYFIPELINRWISEKKNSQYINY</sequence>
<evidence type="ECO:0000256" key="3">
    <source>
        <dbReference type="ARBA" id="ARBA00022723"/>
    </source>
</evidence>
<evidence type="ECO:0000256" key="5">
    <source>
        <dbReference type="ARBA" id="ARBA00023049"/>
    </source>
</evidence>
<evidence type="ECO:0000256" key="6">
    <source>
        <dbReference type="ARBA" id="ARBA00023211"/>
    </source>
</evidence>
<keyword evidence="4" id="KW-0378">Hydrolase</keyword>
<protein>
    <recommendedName>
        <fullName evidence="7">Peptidase M24 domain-containing protein</fullName>
    </recommendedName>
</protein>
<evidence type="ECO:0000256" key="1">
    <source>
        <dbReference type="ARBA" id="ARBA00001936"/>
    </source>
</evidence>
<gene>
    <name evidence="8" type="ORF">S01H1_19508</name>
</gene>
<keyword evidence="3" id="KW-0479">Metal-binding</keyword>
<dbReference type="GO" id="GO:0046872">
    <property type="term" value="F:metal ion binding"/>
    <property type="evidence" value="ECO:0007669"/>
    <property type="project" value="UniProtKB-KW"/>
</dbReference>
<dbReference type="InterPro" id="IPR052433">
    <property type="entry name" value="X-Pro_dipept-like"/>
</dbReference>
<name>X0U2Z9_9ZZZZ</name>
<dbReference type="GO" id="GO:0006508">
    <property type="term" value="P:proteolysis"/>
    <property type="evidence" value="ECO:0007669"/>
    <property type="project" value="UniProtKB-KW"/>
</dbReference>
<comment type="cofactor">
    <cofactor evidence="1">
        <name>Mn(2+)</name>
        <dbReference type="ChEBI" id="CHEBI:29035"/>
    </cofactor>
</comment>
<keyword evidence="6" id="KW-0464">Manganese</keyword>
<feature type="domain" description="Peptidase M24" evidence="7">
    <location>
        <begin position="6"/>
        <end position="82"/>
    </location>
</feature>
<keyword evidence="5" id="KW-0482">Metalloprotease</keyword>
<dbReference type="AlphaFoldDB" id="X0U2Z9"/>